<accession>A0A3B0VT20</accession>
<dbReference type="EMBL" id="UOEU01001055">
    <property type="protein sequence ID" value="VAW43283.1"/>
    <property type="molecule type" value="Genomic_DNA"/>
</dbReference>
<organism evidence="1">
    <name type="scientific">hydrothermal vent metagenome</name>
    <dbReference type="NCBI Taxonomy" id="652676"/>
    <lineage>
        <taxon>unclassified sequences</taxon>
        <taxon>metagenomes</taxon>
        <taxon>ecological metagenomes</taxon>
    </lineage>
</organism>
<evidence type="ECO:0000313" key="1">
    <source>
        <dbReference type="EMBL" id="VAW43283.1"/>
    </source>
</evidence>
<dbReference type="AlphaFoldDB" id="A0A3B0VT20"/>
<protein>
    <submittedName>
        <fullName evidence="1">Uncharacterized protein</fullName>
    </submittedName>
</protein>
<reference evidence="1" key="1">
    <citation type="submission" date="2018-06" db="EMBL/GenBank/DDBJ databases">
        <authorList>
            <person name="Zhirakovskaya E."/>
        </authorList>
    </citation>
    <scope>NUCLEOTIDE SEQUENCE</scope>
</reference>
<sequence>MASHITIFRITINSKKRLSINIEEPGGSRQFSADFGYSDALVQQIATFQQKARQKNPTDLSSEDIRQLGEQLFQAIFDKNLQMVFEELHKKVQASNGLLRVELDIDEEYLPQVAAIPWEFMRPKNGTAVLLCASPYLILSRRPRLHMSPPQIKLSKEDKIRILLVASYPGSDQNAVLGPVLHQPVYDALKKLADAPKSNIELYFSDNAQLKELDHLLKVHKPHVFHFIGTAVYTSQPVAKKEVSLPSPQKMTFLARRSGSMPATLAACLAKITRRPAWCCCKRVKGRGCRNPALLPALLLTSCSKTSRQWWGCNTLSPTIRPLSLPKPFTMN</sequence>
<name>A0A3B0VT20_9ZZZZ</name>
<gene>
    <name evidence="1" type="ORF">MNBD_CHLOROFLEXI01-354</name>
</gene>
<proteinExistence type="predicted"/>